<evidence type="ECO:0000313" key="1">
    <source>
        <dbReference type="EMBL" id="GGX29029.1"/>
    </source>
</evidence>
<gene>
    <name evidence="1" type="ORF">GCM10010383_69510</name>
</gene>
<reference evidence="2" key="1">
    <citation type="journal article" date="2019" name="Int. J. Syst. Evol. Microbiol.">
        <title>The Global Catalogue of Microorganisms (GCM) 10K type strain sequencing project: providing services to taxonomists for standard genome sequencing and annotation.</title>
        <authorList>
            <consortium name="The Broad Institute Genomics Platform"/>
            <consortium name="The Broad Institute Genome Sequencing Center for Infectious Disease"/>
            <person name="Wu L."/>
            <person name="Ma J."/>
        </authorList>
    </citation>
    <scope>NUCLEOTIDE SEQUENCE [LARGE SCALE GENOMIC DNA]</scope>
    <source>
        <strain evidence="2">JCM 4866</strain>
    </source>
</reference>
<dbReference type="EMBL" id="BMWC01000014">
    <property type="protein sequence ID" value="GGX29029.1"/>
    <property type="molecule type" value="Genomic_DNA"/>
</dbReference>
<name>A0ABQ2XQE6_9ACTN</name>
<evidence type="ECO:0000313" key="2">
    <source>
        <dbReference type="Proteomes" id="UP000617743"/>
    </source>
</evidence>
<keyword evidence="2" id="KW-1185">Reference proteome</keyword>
<comment type="caution">
    <text evidence="1">The sequence shown here is derived from an EMBL/GenBank/DDBJ whole genome shotgun (WGS) entry which is preliminary data.</text>
</comment>
<protein>
    <submittedName>
        <fullName evidence="1">Uncharacterized protein</fullName>
    </submittedName>
</protein>
<proteinExistence type="predicted"/>
<accession>A0ABQ2XQE6</accession>
<sequence>METVAEFGGRAVVVAGVVAAALFGRALRASWLVHADGSRVVRPTDPGREAFRRQLGLAEELLATG</sequence>
<dbReference type="Proteomes" id="UP000617743">
    <property type="component" value="Unassembled WGS sequence"/>
</dbReference>
<organism evidence="1 2">
    <name type="scientific">Streptomyces lomondensis</name>
    <dbReference type="NCBI Taxonomy" id="68229"/>
    <lineage>
        <taxon>Bacteria</taxon>
        <taxon>Bacillati</taxon>
        <taxon>Actinomycetota</taxon>
        <taxon>Actinomycetes</taxon>
        <taxon>Kitasatosporales</taxon>
        <taxon>Streptomycetaceae</taxon>
        <taxon>Streptomyces</taxon>
    </lineage>
</organism>